<dbReference type="EMBL" id="FNFD01000009">
    <property type="protein sequence ID" value="SDK70292.1"/>
    <property type="molecule type" value="Genomic_DNA"/>
</dbReference>
<reference evidence="1 2" key="1">
    <citation type="submission" date="2016-10" db="EMBL/GenBank/DDBJ databases">
        <authorList>
            <person name="de Groot N.N."/>
        </authorList>
    </citation>
    <scope>NUCLEOTIDE SEQUENCE [LARGE SCALE GENOMIC DNA]</scope>
    <source>
        <strain evidence="1 2">JCM 21544</strain>
    </source>
</reference>
<dbReference type="STRING" id="137658.SAMN05216186_109186"/>
<name>A0A1G9E2D3_9PSED</name>
<evidence type="ECO:0000313" key="1">
    <source>
        <dbReference type="EMBL" id="SDK70292.1"/>
    </source>
</evidence>
<organism evidence="1 2">
    <name type="scientific">Pseudomonas indica</name>
    <dbReference type="NCBI Taxonomy" id="137658"/>
    <lineage>
        <taxon>Bacteria</taxon>
        <taxon>Pseudomonadati</taxon>
        <taxon>Pseudomonadota</taxon>
        <taxon>Gammaproteobacteria</taxon>
        <taxon>Pseudomonadales</taxon>
        <taxon>Pseudomonadaceae</taxon>
        <taxon>Pseudomonas</taxon>
    </lineage>
</organism>
<gene>
    <name evidence="1" type="ORF">SAMN05216186_109186</name>
</gene>
<proteinExistence type="predicted"/>
<dbReference type="AlphaFoldDB" id="A0A1G9E2D3"/>
<evidence type="ECO:0000313" key="2">
    <source>
        <dbReference type="Proteomes" id="UP000198706"/>
    </source>
</evidence>
<accession>A0A1G9E2D3</accession>
<dbReference type="RefSeq" id="WP_084339354.1">
    <property type="nucleotide sequence ID" value="NZ_FNFD01000009.1"/>
</dbReference>
<protein>
    <submittedName>
        <fullName evidence="1">Uncharacterized protein</fullName>
    </submittedName>
</protein>
<keyword evidence="2" id="KW-1185">Reference proteome</keyword>
<sequence>MNAESLSPFPRSARRELKLLCLVEQAPEGGIRCLPIHTCFLPDIPWAAVPRKWSRTLPAGFILRDARATAPSPAALARCRRQHLVEMRGRQGRNFLWKPLLVAARWGFLGRTASVCASEELSDG</sequence>
<dbReference type="Proteomes" id="UP000198706">
    <property type="component" value="Unassembled WGS sequence"/>
</dbReference>